<reference evidence="1 2" key="1">
    <citation type="submission" date="2018-07" db="EMBL/GenBank/DDBJ databases">
        <title>Pedobacter sp. nov., isolated from soil.</title>
        <authorList>
            <person name="Zhou L.Y."/>
            <person name="Du Z.J."/>
        </authorList>
    </citation>
    <scope>NUCLEOTIDE SEQUENCE [LARGE SCALE GENOMIC DNA]</scope>
    <source>
        <strain evidence="1 2">JDX94</strain>
    </source>
</reference>
<dbReference type="Pfam" id="PF12900">
    <property type="entry name" value="Pyridox_ox_2"/>
    <property type="match status" value="1"/>
</dbReference>
<dbReference type="InterPro" id="IPR024747">
    <property type="entry name" value="Pyridox_Oxase-rel"/>
</dbReference>
<dbReference type="PANTHER" id="PTHR34071:SF2">
    <property type="entry name" value="FLAVIN-NUCLEOTIDE-BINDING PROTEIN"/>
    <property type="match status" value="1"/>
</dbReference>
<dbReference type="SUPFAM" id="SSF50475">
    <property type="entry name" value="FMN-binding split barrel"/>
    <property type="match status" value="1"/>
</dbReference>
<proteinExistence type="predicted"/>
<gene>
    <name evidence="1" type="ORF">DU508_16010</name>
</gene>
<accession>A0A369PU05</accession>
<dbReference type="RefSeq" id="WP_115403809.1">
    <property type="nucleotide sequence ID" value="NZ_QPKV01000006.1"/>
</dbReference>
<dbReference type="Gene3D" id="2.30.110.10">
    <property type="entry name" value="Electron Transport, Fmn-binding Protein, Chain A"/>
    <property type="match status" value="1"/>
</dbReference>
<dbReference type="AlphaFoldDB" id="A0A369PU05"/>
<dbReference type="PANTHER" id="PTHR34071">
    <property type="entry name" value="5-NITROIMIDAZOLE ANTIBIOTICS RESISTANCE PROTEIN, NIMA-FAMILY-RELATED PROTEIN-RELATED"/>
    <property type="match status" value="1"/>
</dbReference>
<name>A0A369PU05_9SPHI</name>
<dbReference type="OrthoDB" id="9794935at2"/>
<dbReference type="Proteomes" id="UP000253961">
    <property type="component" value="Unassembled WGS sequence"/>
</dbReference>
<comment type="caution">
    <text evidence="1">The sequence shown here is derived from an EMBL/GenBank/DDBJ whole genome shotgun (WGS) entry which is preliminary data.</text>
</comment>
<sequence>MIGELSKKQIIDLMEQQVIGRLGCHAEDETYIVPINYVYRDNAIYAHSGEGKKLTMMRQNPKVCFQVDDIIDTFNWKSALVWGVFEELSGTERQQVMQSLIHRIMPLTNKPSEAPSHAIDQNKLDNLIVYRIRISEGSGRFESHESEQ</sequence>
<evidence type="ECO:0000313" key="1">
    <source>
        <dbReference type="EMBL" id="RDC55772.1"/>
    </source>
</evidence>
<keyword evidence="2" id="KW-1185">Reference proteome</keyword>
<dbReference type="EMBL" id="QPKV01000006">
    <property type="protein sequence ID" value="RDC55772.1"/>
    <property type="molecule type" value="Genomic_DNA"/>
</dbReference>
<evidence type="ECO:0000313" key="2">
    <source>
        <dbReference type="Proteomes" id="UP000253961"/>
    </source>
</evidence>
<organism evidence="1 2">
    <name type="scientific">Pedobacter chinensis</name>
    <dbReference type="NCBI Taxonomy" id="2282421"/>
    <lineage>
        <taxon>Bacteria</taxon>
        <taxon>Pseudomonadati</taxon>
        <taxon>Bacteroidota</taxon>
        <taxon>Sphingobacteriia</taxon>
        <taxon>Sphingobacteriales</taxon>
        <taxon>Sphingobacteriaceae</taxon>
        <taxon>Pedobacter</taxon>
    </lineage>
</organism>
<dbReference type="InterPro" id="IPR012349">
    <property type="entry name" value="Split_barrel_FMN-bd"/>
</dbReference>
<protein>
    <submittedName>
        <fullName evidence="1">Pyridoxamine 5'-phosphate oxidase family protein</fullName>
    </submittedName>
</protein>